<dbReference type="PROSITE" id="PS00646">
    <property type="entry name" value="RIBOSOMAL_S13_1"/>
    <property type="match status" value="1"/>
</dbReference>
<dbReference type="AlphaFoldDB" id="M4QDB0"/>
<dbReference type="FunFam" id="1.10.8.50:FF:000001">
    <property type="entry name" value="30S ribosomal protein S13"/>
    <property type="match status" value="1"/>
</dbReference>
<dbReference type="GO" id="GO:0006412">
    <property type="term" value="P:translation"/>
    <property type="evidence" value="ECO:0007669"/>
    <property type="project" value="InterPro"/>
</dbReference>
<dbReference type="PROSITE" id="PS50159">
    <property type="entry name" value="RIBOSOMAL_S13_2"/>
    <property type="match status" value="1"/>
</dbReference>
<reference evidence="5" key="2">
    <citation type="journal article" date="2013" name="Genome Biol. Evol.">
        <title>Strikingly bacteria-like and gene-rich mitochondrial genomes throughout jakobid protists.</title>
        <authorList>
            <person name="Burger G."/>
            <person name="Gray M.W."/>
            <person name="Forget L."/>
            <person name="Lang B.F."/>
        </authorList>
    </citation>
    <scope>NUCLEOTIDE SEQUENCE</scope>
    <source>
        <strain evidence="5">ATCC 50695</strain>
    </source>
</reference>
<dbReference type="EMBL" id="KC353354">
    <property type="protein sequence ID" value="AGH24165.1"/>
    <property type="molecule type" value="Genomic_DNA"/>
</dbReference>
<dbReference type="GeneID" id="15333093"/>
<sequence>MLYFFGVPIELDKKAYIALSDISGIGLKNSYKVCNSLGIHRECCLKDLTDSQISNLYHQIEQNFIVEGELRKKESFNINRLISIRCYRGFRHSSNLPVRGQRTHSNAKTQRKLGLRRLSLVKG</sequence>
<evidence type="ECO:0000256" key="1">
    <source>
        <dbReference type="ARBA" id="ARBA00008080"/>
    </source>
</evidence>
<keyword evidence="5" id="KW-0496">Mitochondrion</keyword>
<comment type="similarity">
    <text evidence="1 4">Belongs to the universal ribosomal protein uS13 family.</text>
</comment>
<evidence type="ECO:0000256" key="3">
    <source>
        <dbReference type="ARBA" id="ARBA00023274"/>
    </source>
</evidence>
<name>M4QDB0_9EUKA</name>
<dbReference type="InterPro" id="IPR018269">
    <property type="entry name" value="Ribosomal_uS13_CS"/>
</dbReference>
<accession>M4QDB0</accession>
<dbReference type="PANTHER" id="PTHR10871">
    <property type="entry name" value="30S RIBOSOMAL PROTEIN S13/40S RIBOSOMAL PROTEIN S18"/>
    <property type="match status" value="1"/>
</dbReference>
<evidence type="ECO:0000256" key="2">
    <source>
        <dbReference type="ARBA" id="ARBA00022980"/>
    </source>
</evidence>
<evidence type="ECO:0000313" key="5">
    <source>
        <dbReference type="EMBL" id="AGH24165.1"/>
    </source>
</evidence>
<gene>
    <name evidence="5" type="primary">rps13</name>
</gene>
<dbReference type="PANTHER" id="PTHR10871:SF1">
    <property type="entry name" value="SMALL RIBOSOMAL SUBUNIT PROTEIN US13M"/>
    <property type="match status" value="1"/>
</dbReference>
<dbReference type="RefSeq" id="YP_007890671.1">
    <property type="nucleotide sequence ID" value="NC_021126.1"/>
</dbReference>
<dbReference type="Gene3D" id="1.10.8.50">
    <property type="match status" value="1"/>
</dbReference>
<dbReference type="GO" id="GO:0005739">
    <property type="term" value="C:mitochondrion"/>
    <property type="evidence" value="ECO:0007669"/>
    <property type="project" value="TreeGrafter"/>
</dbReference>
<evidence type="ECO:0000256" key="4">
    <source>
        <dbReference type="RuleBase" id="RU003830"/>
    </source>
</evidence>
<dbReference type="InterPro" id="IPR001892">
    <property type="entry name" value="Ribosomal_uS13"/>
</dbReference>
<dbReference type="SUPFAM" id="SSF46946">
    <property type="entry name" value="S13-like H2TH domain"/>
    <property type="match status" value="1"/>
</dbReference>
<protein>
    <submittedName>
        <fullName evidence="5">Ribosomal protein S13</fullName>
    </submittedName>
</protein>
<dbReference type="GO" id="GO:0015935">
    <property type="term" value="C:small ribosomal subunit"/>
    <property type="evidence" value="ECO:0007669"/>
    <property type="project" value="TreeGrafter"/>
</dbReference>
<geneLocation type="mitochondrion" evidence="5"/>
<dbReference type="Pfam" id="PF00416">
    <property type="entry name" value="Ribosomal_S13"/>
    <property type="match status" value="1"/>
</dbReference>
<dbReference type="GO" id="GO:0003735">
    <property type="term" value="F:structural constituent of ribosome"/>
    <property type="evidence" value="ECO:0007669"/>
    <property type="project" value="InterPro"/>
</dbReference>
<dbReference type="PIRSF" id="PIRSF002134">
    <property type="entry name" value="Ribosomal_S13"/>
    <property type="match status" value="1"/>
</dbReference>
<dbReference type="GO" id="GO:0003723">
    <property type="term" value="F:RNA binding"/>
    <property type="evidence" value="ECO:0007669"/>
    <property type="project" value="InterPro"/>
</dbReference>
<dbReference type="HAMAP" id="MF_01315">
    <property type="entry name" value="Ribosomal_uS13"/>
    <property type="match status" value="1"/>
</dbReference>
<dbReference type="InterPro" id="IPR027437">
    <property type="entry name" value="Rbsml_uS13_C"/>
</dbReference>
<keyword evidence="2 4" id="KW-0689">Ribosomal protein</keyword>
<reference evidence="5" key="1">
    <citation type="journal article" date="2006" name="RNA">
        <title>Hybrid E. coli--Mitochondrial ribonuclease P RNAs are catalytically active.</title>
        <authorList>
            <person name="Seif E."/>
            <person name="Cadieux A."/>
            <person name="Lang B.F."/>
        </authorList>
    </citation>
    <scope>NUCLEOTIDE SEQUENCE</scope>
    <source>
        <strain evidence="5">ATCC 50695</strain>
    </source>
</reference>
<dbReference type="InterPro" id="IPR010979">
    <property type="entry name" value="Ribosomal_uS13-like_H2TH"/>
</dbReference>
<proteinExistence type="inferred from homology"/>
<keyword evidence="3 4" id="KW-0687">Ribonucleoprotein</keyword>
<organism evidence="5">
    <name type="scientific">Jakoba bahamiensis</name>
    <dbReference type="NCBI Taxonomy" id="221721"/>
    <lineage>
        <taxon>Eukaryota</taxon>
        <taxon>Discoba</taxon>
        <taxon>Jakobida</taxon>
        <taxon>Histionina</taxon>
        <taxon>Jakobidae</taxon>
        <taxon>Jakoba</taxon>
    </lineage>
</organism>
<dbReference type="Gene3D" id="4.10.910.10">
    <property type="entry name" value="30s ribosomal protein s13, domain 2"/>
    <property type="match status" value="1"/>
</dbReference>